<dbReference type="SFLD" id="SFLDS00003">
    <property type="entry name" value="Haloacid_Dehalogenase"/>
    <property type="match status" value="1"/>
</dbReference>
<sequence length="245" mass="25306">MTASRDLPPLPDDLPFDGIVFDLDGTLIDSVPDLTVALNTLLGEEGLPPVTEAQVPAFVGQGARILVSKAMAAVGRPLTDDAAGYNDLERLHDRFVALYDAHPADGTRPYPDAVPLLRALHARGVRLGVCTNKPQGPTVGVLRALGLADLFAGIVGAGLIPERKPDPAPLLLALERMGVAPARAAMVGDTPYDVGAARAAGVPIILVDFGYSPVPPAEAGADRLISAYAELPAALGALRPLANPA</sequence>
<dbReference type="EMBL" id="JACIGI010000008">
    <property type="protein sequence ID" value="MBB4285576.1"/>
    <property type="molecule type" value="Genomic_DNA"/>
</dbReference>
<gene>
    <name evidence="11" type="ORF">GGD88_001295</name>
</gene>
<dbReference type="PANTHER" id="PTHR43434">
    <property type="entry name" value="PHOSPHOGLYCOLATE PHOSPHATASE"/>
    <property type="match status" value="1"/>
</dbReference>
<evidence type="ECO:0000256" key="10">
    <source>
        <dbReference type="HAMAP-Rule" id="MF_00495"/>
    </source>
</evidence>
<dbReference type="Pfam" id="PF00702">
    <property type="entry name" value="Hydrolase"/>
    <property type="match status" value="1"/>
</dbReference>
<evidence type="ECO:0000256" key="1">
    <source>
        <dbReference type="ARBA" id="ARBA00000830"/>
    </source>
</evidence>
<dbReference type="EC" id="3.1.3.18" evidence="5 10"/>
<keyword evidence="8 10" id="KW-0460">Magnesium</keyword>
<evidence type="ECO:0000256" key="4">
    <source>
        <dbReference type="ARBA" id="ARBA00006171"/>
    </source>
</evidence>
<dbReference type="Gene3D" id="3.40.50.1000">
    <property type="entry name" value="HAD superfamily/HAD-like"/>
    <property type="match status" value="1"/>
</dbReference>
<feature type="binding site" evidence="10">
    <location>
        <position position="189"/>
    </location>
    <ligand>
        <name>Mg(2+)</name>
        <dbReference type="ChEBI" id="CHEBI:18420"/>
    </ligand>
</feature>
<reference evidence="11 12" key="1">
    <citation type="submission" date="2020-08" db="EMBL/GenBank/DDBJ databases">
        <title>Genome sequencing of Purple Non-Sulfur Bacteria from various extreme environments.</title>
        <authorList>
            <person name="Mayer M."/>
        </authorList>
    </citation>
    <scope>NUCLEOTIDE SEQUENCE [LARGE SCALE GENOMIC DNA]</scope>
    <source>
        <strain evidence="11 12">JA135</strain>
    </source>
</reference>
<feature type="binding site" evidence="10">
    <location>
        <position position="24"/>
    </location>
    <ligand>
        <name>Mg(2+)</name>
        <dbReference type="ChEBI" id="CHEBI:18420"/>
    </ligand>
</feature>
<dbReference type="PRINTS" id="PR00413">
    <property type="entry name" value="HADHALOGNASE"/>
</dbReference>
<evidence type="ECO:0000313" key="11">
    <source>
        <dbReference type="EMBL" id="MBB4285576.1"/>
    </source>
</evidence>
<protein>
    <recommendedName>
        <fullName evidence="5 10">Phosphoglycolate phosphatase</fullName>
        <shortName evidence="10">PGP</shortName>
        <shortName evidence="10">PGPase</shortName>
        <ecNumber evidence="5 10">3.1.3.18</ecNumber>
    </recommendedName>
</protein>
<dbReference type="SUPFAM" id="SSF56784">
    <property type="entry name" value="HAD-like"/>
    <property type="match status" value="1"/>
</dbReference>
<comment type="catalytic activity">
    <reaction evidence="1 10">
        <text>2-phosphoglycolate + H2O = glycolate + phosphate</text>
        <dbReference type="Rhea" id="RHEA:14369"/>
        <dbReference type="ChEBI" id="CHEBI:15377"/>
        <dbReference type="ChEBI" id="CHEBI:29805"/>
        <dbReference type="ChEBI" id="CHEBI:43474"/>
        <dbReference type="ChEBI" id="CHEBI:58033"/>
        <dbReference type="EC" id="3.1.3.18"/>
    </reaction>
</comment>
<organism evidence="11 12">
    <name type="scientific">Roseospira goensis</name>
    <dbReference type="NCBI Taxonomy" id="391922"/>
    <lineage>
        <taxon>Bacteria</taxon>
        <taxon>Pseudomonadati</taxon>
        <taxon>Pseudomonadota</taxon>
        <taxon>Alphaproteobacteria</taxon>
        <taxon>Rhodospirillales</taxon>
        <taxon>Rhodospirillaceae</taxon>
        <taxon>Roseospira</taxon>
    </lineage>
</organism>
<dbReference type="NCBIfam" id="TIGR01549">
    <property type="entry name" value="HAD-SF-IA-v1"/>
    <property type="match status" value="1"/>
</dbReference>
<comment type="cofactor">
    <cofactor evidence="2 10">
        <name>Mg(2+)</name>
        <dbReference type="ChEBI" id="CHEBI:18420"/>
    </cofactor>
</comment>
<dbReference type="RefSeq" id="WP_184433014.1">
    <property type="nucleotide sequence ID" value="NZ_JACIGI010000008.1"/>
</dbReference>
<dbReference type="NCBIfam" id="TIGR01509">
    <property type="entry name" value="HAD-SF-IA-v3"/>
    <property type="match status" value="1"/>
</dbReference>
<dbReference type="GO" id="GO:0046872">
    <property type="term" value="F:metal ion binding"/>
    <property type="evidence" value="ECO:0007669"/>
    <property type="project" value="UniProtKB-KW"/>
</dbReference>
<dbReference type="AlphaFoldDB" id="A0A7W6RYH5"/>
<dbReference type="SFLD" id="SFLDG01135">
    <property type="entry name" value="C1.5.6:_HAD__Beta-PGM__Phospha"/>
    <property type="match status" value="1"/>
</dbReference>
<dbReference type="Proteomes" id="UP000555728">
    <property type="component" value="Unassembled WGS sequence"/>
</dbReference>
<dbReference type="Gene3D" id="1.10.150.240">
    <property type="entry name" value="Putative phosphatase, domain 2"/>
    <property type="match status" value="1"/>
</dbReference>
<dbReference type="GO" id="GO:0008967">
    <property type="term" value="F:phosphoglycolate phosphatase activity"/>
    <property type="evidence" value="ECO:0007669"/>
    <property type="project" value="UniProtKB-UniRule"/>
</dbReference>
<comment type="similarity">
    <text evidence="4 10">Belongs to the HAD-like hydrolase superfamily. CbbY/CbbZ/Gph/YieH family.</text>
</comment>
<dbReference type="GO" id="GO:0005975">
    <property type="term" value="P:carbohydrate metabolic process"/>
    <property type="evidence" value="ECO:0007669"/>
    <property type="project" value="InterPro"/>
</dbReference>
<evidence type="ECO:0000256" key="5">
    <source>
        <dbReference type="ARBA" id="ARBA00013078"/>
    </source>
</evidence>
<comment type="caution">
    <text evidence="11">The sequence shown here is derived from an EMBL/GenBank/DDBJ whole genome shotgun (WGS) entry which is preliminary data.</text>
</comment>
<dbReference type="InterPro" id="IPR050155">
    <property type="entry name" value="HAD-like_hydrolase_sf"/>
</dbReference>
<dbReference type="InterPro" id="IPR023198">
    <property type="entry name" value="PGP-like_dom2"/>
</dbReference>
<evidence type="ECO:0000256" key="3">
    <source>
        <dbReference type="ARBA" id="ARBA00004818"/>
    </source>
</evidence>
<dbReference type="UniPathway" id="UPA00865">
    <property type="reaction ID" value="UER00834"/>
</dbReference>
<keyword evidence="12" id="KW-1185">Reference proteome</keyword>
<dbReference type="GO" id="GO:0005829">
    <property type="term" value="C:cytosol"/>
    <property type="evidence" value="ECO:0007669"/>
    <property type="project" value="TreeGrafter"/>
</dbReference>
<keyword evidence="9 10" id="KW-0119">Carbohydrate metabolism</keyword>
<dbReference type="HAMAP" id="MF_00495">
    <property type="entry name" value="GPH_hydrolase_bact"/>
    <property type="match status" value="1"/>
</dbReference>
<accession>A0A7W6RYH5</accession>
<dbReference type="NCBIfam" id="TIGR01449">
    <property type="entry name" value="PGP_bact"/>
    <property type="match status" value="1"/>
</dbReference>
<keyword evidence="6 10" id="KW-0479">Metal-binding</keyword>
<dbReference type="InterPro" id="IPR036412">
    <property type="entry name" value="HAD-like_sf"/>
</dbReference>
<feature type="binding site" evidence="10">
    <location>
        <position position="22"/>
    </location>
    <ligand>
        <name>Mg(2+)</name>
        <dbReference type="ChEBI" id="CHEBI:18420"/>
    </ligand>
</feature>
<evidence type="ECO:0000256" key="7">
    <source>
        <dbReference type="ARBA" id="ARBA00022801"/>
    </source>
</evidence>
<dbReference type="InterPro" id="IPR006439">
    <property type="entry name" value="HAD-SF_hydro_IA"/>
</dbReference>
<evidence type="ECO:0000313" key="12">
    <source>
        <dbReference type="Proteomes" id="UP000555728"/>
    </source>
</evidence>
<evidence type="ECO:0000256" key="9">
    <source>
        <dbReference type="ARBA" id="ARBA00023277"/>
    </source>
</evidence>
<comment type="pathway">
    <text evidence="3 10">Organic acid metabolism; glycolate biosynthesis; glycolate from 2-phosphoglycolate: step 1/1.</text>
</comment>
<dbReference type="GO" id="GO:0006281">
    <property type="term" value="P:DNA repair"/>
    <property type="evidence" value="ECO:0007669"/>
    <property type="project" value="TreeGrafter"/>
</dbReference>
<name>A0A7W6RYH5_9PROT</name>
<comment type="function">
    <text evidence="10">Specifically catalyzes the dephosphorylation of 2-phosphoglycolate. Is involved in the dissimilation of the intracellular 2-phosphoglycolate formed during the DNA repair of 3'-phosphoglycolate ends, a major class of DNA lesions induced by oxidative stress.</text>
</comment>
<keyword evidence="7 10" id="KW-0378">Hydrolase</keyword>
<evidence type="ECO:0000256" key="2">
    <source>
        <dbReference type="ARBA" id="ARBA00001946"/>
    </source>
</evidence>
<feature type="active site" description="Nucleophile" evidence="10">
    <location>
        <position position="22"/>
    </location>
</feature>
<evidence type="ECO:0000256" key="6">
    <source>
        <dbReference type="ARBA" id="ARBA00022723"/>
    </source>
</evidence>
<dbReference type="InterPro" id="IPR023214">
    <property type="entry name" value="HAD_sf"/>
</dbReference>
<proteinExistence type="inferred from homology"/>
<dbReference type="PANTHER" id="PTHR43434:SF1">
    <property type="entry name" value="PHOSPHOGLYCOLATE PHOSPHATASE"/>
    <property type="match status" value="1"/>
</dbReference>
<evidence type="ECO:0000256" key="8">
    <source>
        <dbReference type="ARBA" id="ARBA00022842"/>
    </source>
</evidence>
<dbReference type="GO" id="GO:0046295">
    <property type="term" value="P:glycolate biosynthetic process"/>
    <property type="evidence" value="ECO:0007669"/>
    <property type="project" value="UniProtKB-UniRule"/>
</dbReference>
<dbReference type="InterPro" id="IPR037512">
    <property type="entry name" value="PGPase_prok"/>
</dbReference>
<dbReference type="SFLD" id="SFLDG01129">
    <property type="entry name" value="C1.5:_HAD__Beta-PGM__Phosphata"/>
    <property type="match status" value="1"/>
</dbReference>